<dbReference type="PANTHER" id="PTHR36306">
    <property type="entry name" value="ALPHA-AMYLASE-RELATED-RELATED"/>
    <property type="match status" value="1"/>
</dbReference>
<dbReference type="AlphaFoldDB" id="A0A7W5DRG7"/>
<keyword evidence="4" id="KW-0326">Glycosidase</keyword>
<evidence type="ECO:0000256" key="2">
    <source>
        <dbReference type="ARBA" id="ARBA00023277"/>
    </source>
</evidence>
<keyword evidence="4" id="KW-0378">Hydrolase</keyword>
<dbReference type="EMBL" id="JACHYB010000001">
    <property type="protein sequence ID" value="MBB3187735.1"/>
    <property type="molecule type" value="Genomic_DNA"/>
</dbReference>
<protein>
    <submittedName>
        <fullName evidence="4">Alpha-amylase</fullName>
        <ecNumber evidence="4">3.2.1.1</ecNumber>
    </submittedName>
</protein>
<comment type="caution">
    <text evidence="4">The sequence shown here is derived from an EMBL/GenBank/DDBJ whole genome shotgun (WGS) entry which is preliminary data.</text>
</comment>
<reference evidence="4 5" key="1">
    <citation type="submission" date="2020-08" db="EMBL/GenBank/DDBJ databases">
        <title>Genomic Encyclopedia of Type Strains, Phase IV (KMG-IV): sequencing the most valuable type-strain genomes for metagenomic binning, comparative biology and taxonomic classification.</title>
        <authorList>
            <person name="Goeker M."/>
        </authorList>
    </citation>
    <scope>NUCLEOTIDE SEQUENCE [LARGE SCALE GENOMIC DNA]</scope>
    <source>
        <strain evidence="4 5">DSM 27471</strain>
    </source>
</reference>
<comment type="similarity">
    <text evidence="1">Belongs to the glycosyl hydrolase 57 family.</text>
</comment>
<proteinExistence type="inferred from homology"/>
<name>A0A7W5DRG7_9PORP</name>
<dbReference type="Proteomes" id="UP000544222">
    <property type="component" value="Unassembled WGS sequence"/>
</dbReference>
<dbReference type="SUPFAM" id="SSF88713">
    <property type="entry name" value="Glycoside hydrolase/deacetylase"/>
    <property type="match status" value="1"/>
</dbReference>
<evidence type="ECO:0000259" key="3">
    <source>
        <dbReference type="Pfam" id="PF03065"/>
    </source>
</evidence>
<dbReference type="InterPro" id="IPR011330">
    <property type="entry name" value="Glyco_hydro/deAcase_b/a-brl"/>
</dbReference>
<dbReference type="EC" id="3.2.1.1" evidence="4"/>
<dbReference type="PANTHER" id="PTHR36306:SF1">
    <property type="entry name" value="ALPHA-AMYLASE-RELATED"/>
    <property type="match status" value="1"/>
</dbReference>
<evidence type="ECO:0000313" key="5">
    <source>
        <dbReference type="Proteomes" id="UP000544222"/>
    </source>
</evidence>
<organism evidence="4 5">
    <name type="scientific">Microbacter margulisiae</name>
    <dbReference type="NCBI Taxonomy" id="1350067"/>
    <lineage>
        <taxon>Bacteria</taxon>
        <taxon>Pseudomonadati</taxon>
        <taxon>Bacteroidota</taxon>
        <taxon>Bacteroidia</taxon>
        <taxon>Bacteroidales</taxon>
        <taxon>Porphyromonadaceae</taxon>
        <taxon>Microbacter</taxon>
    </lineage>
</organism>
<dbReference type="GO" id="GO:0005975">
    <property type="term" value="P:carbohydrate metabolic process"/>
    <property type="evidence" value="ECO:0007669"/>
    <property type="project" value="InterPro"/>
</dbReference>
<feature type="domain" description="Glycoside hydrolase family 57 N-terminal" evidence="3">
    <location>
        <begin position="6"/>
        <end position="286"/>
    </location>
</feature>
<dbReference type="GO" id="GO:0004556">
    <property type="term" value="F:alpha-amylase activity"/>
    <property type="evidence" value="ECO:0007669"/>
    <property type="project" value="UniProtKB-EC"/>
</dbReference>
<dbReference type="RefSeq" id="WP_183413463.1">
    <property type="nucleotide sequence ID" value="NZ_JACHYB010000001.1"/>
</dbReference>
<accession>A0A7W5DRG7</accession>
<evidence type="ECO:0000313" key="4">
    <source>
        <dbReference type="EMBL" id="MBB3187735.1"/>
    </source>
</evidence>
<gene>
    <name evidence="4" type="ORF">FHX64_001898</name>
</gene>
<keyword evidence="2" id="KW-0119">Carbohydrate metabolism</keyword>
<dbReference type="InterPro" id="IPR052046">
    <property type="entry name" value="GH57_Enzymes"/>
</dbReference>
<dbReference type="CDD" id="cd10795">
    <property type="entry name" value="GH57N_MJA1_like"/>
    <property type="match status" value="1"/>
</dbReference>
<evidence type="ECO:0000256" key="1">
    <source>
        <dbReference type="ARBA" id="ARBA00006821"/>
    </source>
</evidence>
<dbReference type="Gene3D" id="3.20.110.20">
    <property type="match status" value="1"/>
</dbReference>
<dbReference type="InterPro" id="IPR004300">
    <property type="entry name" value="Glyco_hydro_57_N"/>
</dbReference>
<keyword evidence="5" id="KW-1185">Reference proteome</keyword>
<sequence length="427" mass="49647">MKTICFYFQLHVPMMLRRYRFLEIDQDHYYYDDFANEANVQRLAKTSILPLNLLLLELIRTSRGKFKIALSISGVSIELFEQFAPEVMESFSELAKTGNVEFIAETYAHSLSSMFDPDEFTQQVQQHSNTIFELFGIRPTTFCNTEMIYSDEIGEMIYNLGFKTILTEGAKQLLGWKSPNFLYGHAVIPDLKILVRNMRLSDDIGFRFSNNSWSDFPLTAEKFMGWIKSTDASEQIFNICMGYQTFGERQKPESGIFEFLKAIPFHALANRITFSTPSEIAQKFNPISPITVIYPHSWSGEEKDVSHWTGNIMQTEALQKLYALGERVRLCSDRSIKRDWLCLQGSENFHFMTTKPWNSFVIWPQYESPYDAFTNYMNILSDFIHRVKEEYPSSIDNEELNALLTTIYNQEIKIAKLESQLGYNNNE</sequence>
<dbReference type="Pfam" id="PF03065">
    <property type="entry name" value="Glyco_hydro_57"/>
    <property type="match status" value="1"/>
</dbReference>